<accession>E0SEE4</accession>
<dbReference type="EMBL" id="CP002038">
    <property type="protein sequence ID" value="ADM99878.1"/>
    <property type="molecule type" value="Genomic_DNA"/>
</dbReference>
<dbReference type="Proteomes" id="UP000006859">
    <property type="component" value="Chromosome"/>
</dbReference>
<dbReference type="HOGENOM" id="CLU_2141921_0_0_6"/>
<proteinExistence type="predicted"/>
<sequence length="112" mass="12103">MPCCYPVWDRRYFFRPASFCSTAAHHSTELRDGQDAAGSRLSTACCQTSEPTSTSPSSPRVFTCISTQTFHSGLRHGYSEAAATPLAPVVSSNRAMAAIFVFILILSISLGH</sequence>
<dbReference type="AlphaFoldDB" id="E0SEE4"/>
<organism evidence="1 2">
    <name type="scientific">Dickeya dadantii (strain 3937)</name>
    <name type="common">Erwinia chrysanthemi (strain 3937)</name>
    <dbReference type="NCBI Taxonomy" id="198628"/>
    <lineage>
        <taxon>Bacteria</taxon>
        <taxon>Pseudomonadati</taxon>
        <taxon>Pseudomonadota</taxon>
        <taxon>Gammaproteobacteria</taxon>
        <taxon>Enterobacterales</taxon>
        <taxon>Pectobacteriaceae</taxon>
        <taxon>Dickeya</taxon>
    </lineage>
</organism>
<gene>
    <name evidence="1" type="ordered locus">Dda3937_02612</name>
</gene>
<dbReference type="KEGG" id="ddd:Dda3937_02612"/>
<keyword evidence="2" id="KW-1185">Reference proteome</keyword>
<evidence type="ECO:0000313" key="1">
    <source>
        <dbReference type="EMBL" id="ADM99878.1"/>
    </source>
</evidence>
<reference evidence="1 2" key="1">
    <citation type="journal article" date="2011" name="J. Bacteriol.">
        <title>Genome sequence of the plant-pathogenic bacterium Dickeya dadantii 3937.</title>
        <authorList>
            <person name="Glasner J.D."/>
            <person name="Yang C.H."/>
            <person name="Reverchon S."/>
            <person name="Hugouvieux-Cotte-Pattat N."/>
            <person name="Condemine G."/>
            <person name="Bohin J.P."/>
            <person name="Van Gijsegem F."/>
            <person name="Yang S."/>
            <person name="Franza T."/>
            <person name="Expert D."/>
            <person name="Plunkett G. III"/>
            <person name="San Francisco M.J."/>
            <person name="Charkowski A.O."/>
            <person name="Py B."/>
            <person name="Bell K."/>
            <person name="Rauscher L."/>
            <person name="Rodriguez-Palenzuela P."/>
            <person name="Toussaint A."/>
            <person name="Holeva M.C."/>
            <person name="He S.Y."/>
            <person name="Douet V."/>
            <person name="Boccara M."/>
            <person name="Blanco C."/>
            <person name="Toth I."/>
            <person name="Anderson B.D."/>
            <person name="Biehl B.S."/>
            <person name="Mau B."/>
            <person name="Flynn S.M."/>
            <person name="Barras F."/>
            <person name="Lindeberg M."/>
            <person name="Birch P.R."/>
            <person name="Tsuyumu S."/>
            <person name="Shi X."/>
            <person name="Hibbing M."/>
            <person name="Yap M.N."/>
            <person name="Carpentier M."/>
            <person name="Dassa E."/>
            <person name="Umehara M."/>
            <person name="Kim J.F."/>
            <person name="Rusch M."/>
            <person name="Soni P."/>
            <person name="Mayhew G.F."/>
            <person name="Fouts D.E."/>
            <person name="Gill S.R."/>
            <person name="Blattner F.R."/>
            <person name="Keen N.T."/>
            <person name="Perna N.T."/>
        </authorList>
    </citation>
    <scope>NUCLEOTIDE SEQUENCE [LARGE SCALE GENOMIC DNA]</scope>
    <source>
        <strain evidence="1 2">3937</strain>
    </source>
</reference>
<name>E0SEE4_DICD3</name>
<protein>
    <submittedName>
        <fullName evidence="1">Uncharacterized protein</fullName>
    </submittedName>
</protein>
<dbReference type="STRING" id="198628.Dda3937_02612"/>
<evidence type="ECO:0000313" key="2">
    <source>
        <dbReference type="Proteomes" id="UP000006859"/>
    </source>
</evidence>